<feature type="compositionally biased region" description="Polar residues" evidence="1">
    <location>
        <begin position="444"/>
        <end position="455"/>
    </location>
</feature>
<keyword evidence="4" id="KW-1185">Reference proteome</keyword>
<dbReference type="CDD" id="cd00138">
    <property type="entry name" value="PLDc_SF"/>
    <property type="match status" value="2"/>
</dbReference>
<dbReference type="Pfam" id="PF13091">
    <property type="entry name" value="PLDc_2"/>
    <property type="match status" value="1"/>
</dbReference>
<dbReference type="InterPro" id="IPR025202">
    <property type="entry name" value="PLD-like_dom"/>
</dbReference>
<name>A0ABR1NTI7_DIAER</name>
<feature type="domain" description="PLD phosphodiesterase" evidence="2">
    <location>
        <begin position="248"/>
        <end position="275"/>
    </location>
</feature>
<sequence length="832" mass="90361">MSDQNTTLQNIGSVGDAAYQTFVEFPYRALTTPRLAELPAKDEGDMGHSTEKTERHVQDDQFTKPISDELLKLLTSPESVSTLLAQDPSLTPGEAWKKLYGHHVGKLGGSPPINDAGKHLTSEEALHKAAEAGHFGPTQPSDVPDIVRHMSNCIVRAEREVFLATNFWQNSDASKFITDAIKELSRRAGERGTKIVMKIIYDRGSPKQLVEPHYVVPVKEYTGPKVGIPAPEEIPNIDLQVMNYHHPLLGTFHAKYMVVDRKMAVIQSNNIQSNDNLEMMIHLEGPIVDSMYDMALLSWHKRLEPPLPSYNSPAAQGGISAFTESHAGVFGPNGSIRGHHAVVDPDKMQTRDAFAYTRTVPQPGVVDGQKTAAESNDPNRADAATGPSTTSSIIPETQDISTTEIRSNGDGKTTGQSTHNGPDPKTAALLNDGQQLGGHLAPLPSSTADNLPESTTDNSHWDLDIAGEVLRVQAAVSGKEGETTMQAVNRHLNNTINVGFPPSAPDCAPEDEMTPYVPHPSHTPFPMAMVNRAPYGPPNHKSVVMPQNAAWLSALRNAKRNVFIQSPTLNAAPLVPAIAEACERGVDVYCYICLGYNDAGELLPMQGGHNDMVAHQLYRSLSTSGRRRLHYFWYVAKDQTRPIVQERKKRSCHIKLMIADEHVGIMGNGNQDTQSWFHSQEINVMLDSEAVCRAWIDGLRRNQNTHLYGALDKEAGVWTDAEGKQAEGAIGVDPGRFAWARGVVGAVKRLQEQVLPEAQHVEPVHPVPPHCAYLAAQAPPDAALVVVDAAEEVFVDVASVVEEVAGLAVVDDVGALPPPEAPHVKGLGPGIV</sequence>
<dbReference type="PROSITE" id="PS50035">
    <property type="entry name" value="PLD"/>
    <property type="match status" value="1"/>
</dbReference>
<evidence type="ECO:0000313" key="3">
    <source>
        <dbReference type="EMBL" id="KAK7714570.1"/>
    </source>
</evidence>
<dbReference type="EMBL" id="JAKNSF020000115">
    <property type="protein sequence ID" value="KAK7714570.1"/>
    <property type="molecule type" value="Genomic_DNA"/>
</dbReference>
<accession>A0ABR1NTI7</accession>
<feature type="compositionally biased region" description="Polar residues" evidence="1">
    <location>
        <begin position="386"/>
        <end position="420"/>
    </location>
</feature>
<protein>
    <recommendedName>
        <fullName evidence="2">PLD phosphodiesterase domain-containing protein</fullName>
    </recommendedName>
</protein>
<comment type="caution">
    <text evidence="3">The sequence shown here is derived from an EMBL/GenBank/DDBJ whole genome shotgun (WGS) entry which is preliminary data.</text>
</comment>
<gene>
    <name evidence="3" type="ORF">SLS63_011692</name>
</gene>
<dbReference type="SUPFAM" id="SSF56024">
    <property type="entry name" value="Phospholipase D/nuclease"/>
    <property type="match status" value="2"/>
</dbReference>
<dbReference type="Gene3D" id="3.30.870.10">
    <property type="entry name" value="Endonuclease Chain A"/>
    <property type="match status" value="2"/>
</dbReference>
<reference evidence="3 4" key="1">
    <citation type="submission" date="2024-02" db="EMBL/GenBank/DDBJ databases">
        <title>De novo assembly and annotation of 12 fungi associated with fruit tree decline syndrome in Ontario, Canada.</title>
        <authorList>
            <person name="Sulman M."/>
            <person name="Ellouze W."/>
            <person name="Ilyukhin E."/>
        </authorList>
    </citation>
    <scope>NUCLEOTIDE SEQUENCE [LARGE SCALE GENOMIC DNA]</scope>
    <source>
        <strain evidence="3 4">M169</strain>
    </source>
</reference>
<dbReference type="PANTHER" id="PTHR21248">
    <property type="entry name" value="CARDIOLIPIN SYNTHASE"/>
    <property type="match status" value="1"/>
</dbReference>
<proteinExistence type="predicted"/>
<evidence type="ECO:0000259" key="2">
    <source>
        <dbReference type="PROSITE" id="PS50035"/>
    </source>
</evidence>
<dbReference type="PANTHER" id="PTHR21248:SF22">
    <property type="entry name" value="PHOSPHOLIPASE D"/>
    <property type="match status" value="1"/>
</dbReference>
<feature type="compositionally biased region" description="Basic and acidic residues" evidence="1">
    <location>
        <begin position="39"/>
        <end position="57"/>
    </location>
</feature>
<feature type="region of interest" description="Disordered" evidence="1">
    <location>
        <begin position="358"/>
        <end position="455"/>
    </location>
</feature>
<organism evidence="3 4">
    <name type="scientific">Diaporthe eres</name>
    <name type="common">Phomopsis oblonga</name>
    <dbReference type="NCBI Taxonomy" id="83184"/>
    <lineage>
        <taxon>Eukaryota</taxon>
        <taxon>Fungi</taxon>
        <taxon>Dikarya</taxon>
        <taxon>Ascomycota</taxon>
        <taxon>Pezizomycotina</taxon>
        <taxon>Sordariomycetes</taxon>
        <taxon>Sordariomycetidae</taxon>
        <taxon>Diaporthales</taxon>
        <taxon>Diaporthaceae</taxon>
        <taxon>Diaporthe</taxon>
        <taxon>Diaporthe eres species complex</taxon>
    </lineage>
</organism>
<dbReference type="Proteomes" id="UP001430848">
    <property type="component" value="Unassembled WGS sequence"/>
</dbReference>
<feature type="region of interest" description="Disordered" evidence="1">
    <location>
        <begin position="38"/>
        <end position="57"/>
    </location>
</feature>
<evidence type="ECO:0000313" key="4">
    <source>
        <dbReference type="Proteomes" id="UP001430848"/>
    </source>
</evidence>
<evidence type="ECO:0000256" key="1">
    <source>
        <dbReference type="SAM" id="MobiDB-lite"/>
    </source>
</evidence>
<dbReference type="InterPro" id="IPR001736">
    <property type="entry name" value="PLipase_D/transphosphatidylase"/>
</dbReference>